<evidence type="ECO:0000313" key="3">
    <source>
        <dbReference type="EMBL" id="QJW84074.1"/>
    </source>
</evidence>
<keyword evidence="2" id="KW-1133">Transmembrane helix</keyword>
<keyword evidence="2" id="KW-0812">Transmembrane</keyword>
<name>A0ABX6P1U0_9BURK</name>
<feature type="transmembrane region" description="Helical" evidence="2">
    <location>
        <begin position="101"/>
        <end position="121"/>
    </location>
</feature>
<keyword evidence="4" id="KW-1185">Reference proteome</keyword>
<proteinExistence type="predicted"/>
<evidence type="ECO:0000256" key="1">
    <source>
        <dbReference type="SAM" id="MobiDB-lite"/>
    </source>
</evidence>
<gene>
    <name evidence="3" type="ORF">HK414_09720</name>
</gene>
<accession>A0ABX6P1U0</accession>
<organism evidence="3 4">
    <name type="scientific">Ramlibacter terrae</name>
    <dbReference type="NCBI Taxonomy" id="2732511"/>
    <lineage>
        <taxon>Bacteria</taxon>
        <taxon>Pseudomonadati</taxon>
        <taxon>Pseudomonadota</taxon>
        <taxon>Betaproteobacteria</taxon>
        <taxon>Burkholderiales</taxon>
        <taxon>Comamonadaceae</taxon>
        <taxon>Ramlibacter</taxon>
    </lineage>
</organism>
<dbReference type="Proteomes" id="UP000500826">
    <property type="component" value="Chromosome"/>
</dbReference>
<reference evidence="3 4" key="2">
    <citation type="submission" date="2020-05" db="EMBL/GenBank/DDBJ databases">
        <authorList>
            <person name="Khan S.A."/>
            <person name="Jeon C.O."/>
            <person name="Chun B.H."/>
        </authorList>
    </citation>
    <scope>NUCLEOTIDE SEQUENCE [LARGE SCALE GENOMIC DNA]</scope>
    <source>
        <strain evidence="3 4">H242</strain>
    </source>
</reference>
<dbReference type="EMBL" id="CP053418">
    <property type="protein sequence ID" value="QJW84074.1"/>
    <property type="molecule type" value="Genomic_DNA"/>
</dbReference>
<evidence type="ECO:0000256" key="2">
    <source>
        <dbReference type="SAM" id="Phobius"/>
    </source>
</evidence>
<keyword evidence="2" id="KW-0472">Membrane</keyword>
<feature type="region of interest" description="Disordered" evidence="1">
    <location>
        <begin position="158"/>
        <end position="177"/>
    </location>
</feature>
<reference evidence="3 4" key="1">
    <citation type="submission" date="2020-05" db="EMBL/GenBank/DDBJ databases">
        <title>Ramlibacter rhizophilus sp. nov., isolated from rhizosphere soil of national flower Mugunghwa from South Korea.</title>
        <authorList>
            <person name="Zheng-Fei Y."/>
            <person name="Huan T."/>
        </authorList>
    </citation>
    <scope>NUCLEOTIDE SEQUENCE [LARGE SCALE GENOMIC DNA]</scope>
    <source>
        <strain evidence="3 4">H242</strain>
    </source>
</reference>
<feature type="transmembrane region" description="Helical" evidence="2">
    <location>
        <begin position="71"/>
        <end position="95"/>
    </location>
</feature>
<protein>
    <submittedName>
        <fullName evidence="3">Uncharacterized protein</fullName>
    </submittedName>
</protein>
<evidence type="ECO:0000313" key="4">
    <source>
        <dbReference type="Proteomes" id="UP000500826"/>
    </source>
</evidence>
<sequence length="402" mass="42549">MHGRSGAARGRWRGSGRLGAAALLLVFVVLARMVEIRSDTLGLLLMNAAWALLLGGRSVRRLVAAAVLGGLALLFSARAPGMVGVFGLLLLYLTVHARHWAAVRALLLVAGGFVAAGALVYPGCSGMGHARHTFLLHGPRAGDPPGHDPGHALLPAGAHPAHAADRGRPARGAAADANPHRERGVIVAVACGGQILMIVLDPLPFEYVYGWAAVPVVFGLVSVSARWASAIPAAFAAALLAGAAGYALKGESPPNVSLFHLTLDAALREEDLARLAAPELVSLIVTDRGQRNLTGQLRVRSEVCRRLGGKILATFDTNPVCLHDAFFHWAGVRWPPLVQGDVRTPEAPSSEAFGRELIGAGPSVFIWAHRWESPRPVLPTTRRMLECCYDIHDGFALKKAAR</sequence>